<feature type="compositionally biased region" description="Acidic residues" evidence="1">
    <location>
        <begin position="121"/>
        <end position="153"/>
    </location>
</feature>
<dbReference type="OrthoDB" id="47330at2759"/>
<dbReference type="SUPFAM" id="SSF53300">
    <property type="entry name" value="vWA-like"/>
    <property type="match status" value="1"/>
</dbReference>
<feature type="region of interest" description="Disordered" evidence="1">
    <location>
        <begin position="334"/>
        <end position="361"/>
    </location>
</feature>
<dbReference type="InParanoid" id="A0A1E7EMX9"/>
<dbReference type="SMART" id="SM00327">
    <property type="entry name" value="VWA"/>
    <property type="match status" value="1"/>
</dbReference>
<dbReference type="Pfam" id="PF13519">
    <property type="entry name" value="VWA_2"/>
    <property type="match status" value="1"/>
</dbReference>
<dbReference type="InterPro" id="IPR002035">
    <property type="entry name" value="VWF_A"/>
</dbReference>
<feature type="compositionally biased region" description="Polar residues" evidence="1">
    <location>
        <begin position="107"/>
        <end position="116"/>
    </location>
</feature>
<feature type="compositionally biased region" description="Acidic residues" evidence="1">
    <location>
        <begin position="348"/>
        <end position="358"/>
    </location>
</feature>
<dbReference type="PANTHER" id="PTHR36846:SF1">
    <property type="entry name" value="PROTEIN VIAA"/>
    <property type="match status" value="1"/>
</dbReference>
<dbReference type="KEGG" id="fcy:FRACYDRAFT_251687"/>
<evidence type="ECO:0000256" key="1">
    <source>
        <dbReference type="SAM" id="MobiDB-lite"/>
    </source>
</evidence>
<dbReference type="EMBL" id="KV784389">
    <property type="protein sequence ID" value="OEU07156.1"/>
    <property type="molecule type" value="Genomic_DNA"/>
</dbReference>
<accession>A0A1E7EMX9</accession>
<reference evidence="3 4" key="1">
    <citation type="submission" date="2016-09" db="EMBL/GenBank/DDBJ databases">
        <title>Extensive genetic diversity and differential bi-allelic expression allows diatom success in the polar Southern Ocean.</title>
        <authorList>
            <consortium name="DOE Joint Genome Institute"/>
            <person name="Mock T."/>
            <person name="Otillar R.P."/>
            <person name="Strauss J."/>
            <person name="Dupont C."/>
            <person name="Frickenhaus S."/>
            <person name="Maumus F."/>
            <person name="Mcmullan M."/>
            <person name="Sanges R."/>
            <person name="Schmutz J."/>
            <person name="Toseland A."/>
            <person name="Valas R."/>
            <person name="Veluchamy A."/>
            <person name="Ward B.J."/>
            <person name="Allen A."/>
            <person name="Barry K."/>
            <person name="Falciatore A."/>
            <person name="Ferrante M."/>
            <person name="Fortunato A.E."/>
            <person name="Gloeckner G."/>
            <person name="Gruber A."/>
            <person name="Hipkin R."/>
            <person name="Janech M."/>
            <person name="Kroth P."/>
            <person name="Leese F."/>
            <person name="Lindquist E."/>
            <person name="Lyon B.R."/>
            <person name="Martin J."/>
            <person name="Mayer C."/>
            <person name="Parker M."/>
            <person name="Quesneville H."/>
            <person name="Raymond J."/>
            <person name="Uhlig C."/>
            <person name="Valentin K.U."/>
            <person name="Worden A.Z."/>
            <person name="Armbrust E.V."/>
            <person name="Bowler C."/>
            <person name="Green B."/>
            <person name="Moulton V."/>
            <person name="Van Oosterhout C."/>
            <person name="Grigoriev I."/>
        </authorList>
    </citation>
    <scope>NUCLEOTIDE SEQUENCE [LARGE SCALE GENOMIC DNA]</scope>
    <source>
        <strain evidence="3 4">CCMP1102</strain>
    </source>
</reference>
<evidence type="ECO:0000313" key="4">
    <source>
        <dbReference type="Proteomes" id="UP000095751"/>
    </source>
</evidence>
<dbReference type="PANTHER" id="PTHR36846">
    <property type="entry name" value="PROTEIN VIAA"/>
    <property type="match status" value="1"/>
</dbReference>
<dbReference type="GO" id="GO:0005829">
    <property type="term" value="C:cytosol"/>
    <property type="evidence" value="ECO:0007669"/>
    <property type="project" value="TreeGrafter"/>
</dbReference>
<protein>
    <recommendedName>
        <fullName evidence="2">VWFA domain-containing protein</fullName>
    </recommendedName>
</protein>
<dbReference type="PROSITE" id="PS50234">
    <property type="entry name" value="VWFA"/>
    <property type="match status" value="1"/>
</dbReference>
<feature type="domain" description="VWFA" evidence="2">
    <location>
        <begin position="412"/>
        <end position="571"/>
    </location>
</feature>
<name>A0A1E7EMX9_9STRA</name>
<dbReference type="Gene3D" id="3.40.50.410">
    <property type="entry name" value="von Willebrand factor, type A domain"/>
    <property type="match status" value="1"/>
</dbReference>
<dbReference type="Proteomes" id="UP000095751">
    <property type="component" value="Unassembled WGS sequence"/>
</dbReference>
<feature type="region of interest" description="Disordered" evidence="1">
    <location>
        <begin position="107"/>
        <end position="165"/>
    </location>
</feature>
<proteinExistence type="predicted"/>
<feature type="compositionally biased region" description="Acidic residues" evidence="1">
    <location>
        <begin position="209"/>
        <end position="223"/>
    </location>
</feature>
<dbReference type="InterPro" id="IPR036465">
    <property type="entry name" value="vWFA_dom_sf"/>
</dbReference>
<feature type="region of interest" description="Disordered" evidence="1">
    <location>
        <begin position="209"/>
        <end position="231"/>
    </location>
</feature>
<dbReference type="AlphaFoldDB" id="A0A1E7EMX9"/>
<keyword evidence="4" id="KW-1185">Reference proteome</keyword>
<evidence type="ECO:0000313" key="3">
    <source>
        <dbReference type="EMBL" id="OEU07156.1"/>
    </source>
</evidence>
<evidence type="ECO:0000259" key="2">
    <source>
        <dbReference type="PROSITE" id="PS50234"/>
    </source>
</evidence>
<gene>
    <name evidence="3" type="ORF">FRACYDRAFT_251687</name>
</gene>
<feature type="compositionally biased region" description="Basic and acidic residues" evidence="1">
    <location>
        <begin position="154"/>
        <end position="163"/>
    </location>
</feature>
<organism evidence="3 4">
    <name type="scientific">Fragilariopsis cylindrus CCMP1102</name>
    <dbReference type="NCBI Taxonomy" id="635003"/>
    <lineage>
        <taxon>Eukaryota</taxon>
        <taxon>Sar</taxon>
        <taxon>Stramenopiles</taxon>
        <taxon>Ochrophyta</taxon>
        <taxon>Bacillariophyta</taxon>
        <taxon>Bacillariophyceae</taxon>
        <taxon>Bacillariophycidae</taxon>
        <taxon>Bacillariales</taxon>
        <taxon>Bacillariaceae</taxon>
        <taxon>Fragilariopsis</taxon>
    </lineage>
</organism>
<sequence length="621" mass="69649">MESLRQIQCGIIESSRGIQVWKRILIKGRAPIESDFNFESNHYYQQQQQPQGSSNVWPPQPLFDCLVNSITSPSLQLPRLAVRHPEMIPILLRSILRQVIEYAKQNKQITSHNSSHQSRDNDDDEEEEEEDDDEEYDYYSSYDDDEDVDYEDKNEEKIDKNDNESTTTMMNEMIIAQEIADNFTTEWADAVQGINHIDDIFGYDHDLLVDNDEDEDNSEDEENSNTLGGSSSLGFGISDGIWEHTGWKLLPVLQKQISNIPELKELMKTIGRRPTAEDQQHDGKYEKFVPREAHPDGGLGAEFDPYIKKESVTGITFSNNLSEMLPSEAILLRERRRRRSSSSSTGNIDDDNGNDDESSSSLSSSVLRRLFLAKMAESKLLSYELSGWTDIPSIPKPNSLYKNRLPSGPGGPIIVCLDTSWSMSTGRRENLSKAVVLSCVIEANKQKRNCQIVSFSTSKQVIESGVITPDTAGIKRLLEFLSYSFGGGTDVTGALKFAISTLLLEEENEDSNNNNNNMDAADILLITDGEIPDPPVPNHIMESIDRLIKLKGVEVHGLLIGKSESIPLSKLCTHTHNFLSQYDNYGMIPPTTRGSSRTPQFGNIGPYTVSSLAAFPICYNR</sequence>